<evidence type="ECO:0000256" key="10">
    <source>
        <dbReference type="PIRSR" id="PIRSR000350-3"/>
    </source>
</evidence>
<evidence type="ECO:0000313" key="15">
    <source>
        <dbReference type="EMBL" id="OUS41398.1"/>
    </source>
</evidence>
<dbReference type="InterPro" id="IPR012999">
    <property type="entry name" value="Pyr_OxRdtase_I_AS"/>
</dbReference>
<feature type="binding site" evidence="10">
    <location>
        <position position="113"/>
    </location>
    <ligand>
        <name>FAD</name>
        <dbReference type="ChEBI" id="CHEBI:57692"/>
    </ligand>
</feature>
<keyword evidence="10" id="KW-0520">NAD</keyword>
<evidence type="ECO:0000256" key="1">
    <source>
        <dbReference type="ARBA" id="ARBA00007532"/>
    </source>
</evidence>
<evidence type="ECO:0000256" key="8">
    <source>
        <dbReference type="ARBA" id="ARBA00023284"/>
    </source>
</evidence>
<dbReference type="PANTHER" id="PTHR42737">
    <property type="entry name" value="GLUTATHIONE REDUCTASE"/>
    <property type="match status" value="1"/>
</dbReference>
<evidence type="ECO:0000256" key="2">
    <source>
        <dbReference type="ARBA" id="ARBA00011738"/>
    </source>
</evidence>
<dbReference type="Pfam" id="PF02852">
    <property type="entry name" value="Pyr_redox_dim"/>
    <property type="match status" value="1"/>
</dbReference>
<dbReference type="AlphaFoldDB" id="A0A1Y5HVS3"/>
<dbReference type="PROSITE" id="PS00076">
    <property type="entry name" value="PYRIDINE_REDOX_1"/>
    <property type="match status" value="1"/>
</dbReference>
<dbReference type="InterPro" id="IPR036188">
    <property type="entry name" value="FAD/NAD-bd_sf"/>
</dbReference>
<dbReference type="InterPro" id="IPR004099">
    <property type="entry name" value="Pyr_nucl-diS_OxRdtase_dimer"/>
</dbReference>
<dbReference type="Proteomes" id="UP000227088">
    <property type="component" value="Unassembled WGS sequence"/>
</dbReference>
<evidence type="ECO:0000259" key="13">
    <source>
        <dbReference type="Pfam" id="PF02852"/>
    </source>
</evidence>
<evidence type="ECO:0000256" key="7">
    <source>
        <dbReference type="ARBA" id="ARBA00023157"/>
    </source>
</evidence>
<proteinExistence type="inferred from homology"/>
<evidence type="ECO:0000256" key="4">
    <source>
        <dbReference type="ARBA" id="ARBA00022827"/>
    </source>
</evidence>
<dbReference type="NCBIfam" id="NF004776">
    <property type="entry name" value="PRK06116.1"/>
    <property type="match status" value="1"/>
</dbReference>
<keyword evidence="10" id="KW-0547">Nucleotide-binding</keyword>
<dbReference type="SUPFAM" id="SSF51905">
    <property type="entry name" value="FAD/NAD(P)-binding domain"/>
    <property type="match status" value="1"/>
</dbReference>
<evidence type="ECO:0000256" key="3">
    <source>
        <dbReference type="ARBA" id="ARBA00022630"/>
    </source>
</evidence>
<feature type="binding site" evidence="10">
    <location>
        <begin position="142"/>
        <end position="144"/>
    </location>
    <ligand>
        <name>FAD</name>
        <dbReference type="ChEBI" id="CHEBI:57692"/>
    </ligand>
</feature>
<dbReference type="InterPro" id="IPR016156">
    <property type="entry name" value="FAD/NAD-linked_Rdtase_dimer_sf"/>
</dbReference>
<reference evidence="16" key="1">
    <citation type="journal article" date="2017" name="Proc. Natl. Acad. Sci. U.S.A.">
        <title>Simulation of Deepwater Horizon oil plume reveals substrate specialization within a complex community of hydrocarbon degraders.</title>
        <authorList>
            <person name="Hu P."/>
            <person name="Dubinsky E.A."/>
            <person name="Probst A.J."/>
            <person name="Wang J."/>
            <person name="Sieber C.M.K."/>
            <person name="Tom L.M."/>
            <person name="Gardinali P."/>
            <person name="Banfield J.F."/>
            <person name="Atlas R.M."/>
            <person name="Andersen G.L."/>
        </authorList>
    </citation>
    <scope>NUCLEOTIDE SEQUENCE [LARGE SCALE GENOMIC DNA]</scope>
</reference>
<evidence type="ECO:0000313" key="16">
    <source>
        <dbReference type="Proteomes" id="UP000227088"/>
    </source>
</evidence>
<dbReference type="InterPro" id="IPR023753">
    <property type="entry name" value="FAD/NAD-binding_dom"/>
</dbReference>
<organism evidence="15 16">
    <name type="scientific">Oleispira antarctica</name>
    <dbReference type="NCBI Taxonomy" id="188908"/>
    <lineage>
        <taxon>Bacteria</taxon>
        <taxon>Pseudomonadati</taxon>
        <taxon>Pseudomonadota</taxon>
        <taxon>Gammaproteobacteria</taxon>
        <taxon>Oceanospirillales</taxon>
        <taxon>Oceanospirillaceae</taxon>
        <taxon>Oleispira</taxon>
    </lineage>
</organism>
<keyword evidence="7" id="KW-1015">Disulfide bond</keyword>
<feature type="binding site" evidence="10">
    <location>
        <begin position="179"/>
        <end position="186"/>
    </location>
    <ligand>
        <name>NAD(+)</name>
        <dbReference type="ChEBI" id="CHEBI:57540"/>
    </ligand>
</feature>
<dbReference type="PIRSF" id="PIRSF000350">
    <property type="entry name" value="Mercury_reductase_MerA"/>
    <property type="match status" value="1"/>
</dbReference>
<dbReference type="GO" id="GO:0034599">
    <property type="term" value="P:cellular response to oxidative stress"/>
    <property type="evidence" value="ECO:0007669"/>
    <property type="project" value="TreeGrafter"/>
</dbReference>
<dbReference type="GO" id="GO:0045454">
    <property type="term" value="P:cell redox homeostasis"/>
    <property type="evidence" value="ECO:0007669"/>
    <property type="project" value="InterPro"/>
</dbReference>
<keyword evidence="5" id="KW-0521">NADP</keyword>
<evidence type="ECO:0000259" key="14">
    <source>
        <dbReference type="Pfam" id="PF07992"/>
    </source>
</evidence>
<keyword evidence="8 12" id="KW-0676">Redox-active center</keyword>
<dbReference type="GO" id="GO:0006749">
    <property type="term" value="P:glutathione metabolic process"/>
    <property type="evidence" value="ECO:0007669"/>
    <property type="project" value="TreeGrafter"/>
</dbReference>
<comment type="caution">
    <text evidence="15">The sequence shown here is derived from an EMBL/GenBank/DDBJ whole genome shotgun (WGS) entry which is preliminary data.</text>
</comment>
<evidence type="ECO:0000256" key="6">
    <source>
        <dbReference type="ARBA" id="ARBA00023002"/>
    </source>
</evidence>
<sequence length="456" mass="49176">MQHFDLVVIGAGSGGVRSARMAAAEGKKVAIIENRYLGGTCVNVGCVPKKMFVYASEYREKTEEAKGFGIDSQVNGFNWTTLRDNKSNEITRLNGIYENLLTGPGATIFNGTGSLVDSNTVHINGQDGTEQDIAADTILIATGSWPFKPEVPGAEHAITSNEVFNLADNAFPKRALVVGAGYIAVEFAGIFNGLGVETTLACRKGLVLRGFDEDIRVFVQGQMQEKGVNIRPETEIERIEKQADGSLLVFYTNEEQQEVDLVLYATGRRPMTDGLNLEKLGIELNSNTTIKVNEFFQTSVPSVYALGDVIGTPQLTPVALAQGMKFLAHKYHGDKVPMNYDNIATAVFCQPNIGTVGPTEDACTAQGIDFDVYESNFKPLKHTISGMGERTLMKLIVNKANNKVIAAHMVGHDAGETIQGIAVAITAGATKADFDATIGIHPTSAEEFVTMRSPRS</sequence>
<dbReference type="InterPro" id="IPR046952">
    <property type="entry name" value="GSHR/TRXR-like"/>
</dbReference>
<comment type="cofactor">
    <cofactor evidence="10">
        <name>FAD</name>
        <dbReference type="ChEBI" id="CHEBI:57692"/>
    </cofactor>
    <text evidence="10">Binds 1 FAD per subunit.</text>
</comment>
<feature type="binding site" evidence="10">
    <location>
        <position position="267"/>
    </location>
    <ligand>
        <name>NAD(+)</name>
        <dbReference type="ChEBI" id="CHEBI:57540"/>
    </ligand>
</feature>
<evidence type="ECO:0000256" key="12">
    <source>
        <dbReference type="RuleBase" id="RU003691"/>
    </source>
</evidence>
<keyword evidence="4 10" id="KW-0274">FAD</keyword>
<comment type="subunit">
    <text evidence="2">Homodimer.</text>
</comment>
<dbReference type="GO" id="GO:0005829">
    <property type="term" value="C:cytosol"/>
    <property type="evidence" value="ECO:0007669"/>
    <property type="project" value="TreeGrafter"/>
</dbReference>
<feature type="domain" description="Pyridine nucleotide-disulphide oxidoreductase dimerisation" evidence="13">
    <location>
        <begin position="343"/>
        <end position="451"/>
    </location>
</feature>
<evidence type="ECO:0000256" key="5">
    <source>
        <dbReference type="ARBA" id="ARBA00022857"/>
    </source>
</evidence>
<feature type="disulfide bond" description="Redox-active" evidence="11">
    <location>
        <begin position="41"/>
        <end position="46"/>
    </location>
</feature>
<dbReference type="GO" id="GO:0050660">
    <property type="term" value="F:flavin adenine dinucleotide binding"/>
    <property type="evidence" value="ECO:0007669"/>
    <property type="project" value="InterPro"/>
</dbReference>
<dbReference type="Gene3D" id="3.50.50.60">
    <property type="entry name" value="FAD/NAD(P)-binding domain"/>
    <property type="match status" value="2"/>
</dbReference>
<feature type="domain" description="FAD/NAD(P)-binding" evidence="14">
    <location>
        <begin position="4"/>
        <end position="323"/>
    </location>
</feature>
<dbReference type="PRINTS" id="PR00411">
    <property type="entry name" value="PNDRDTASEI"/>
</dbReference>
<dbReference type="GO" id="GO:0004362">
    <property type="term" value="F:glutathione-disulfide reductase (NADPH) activity"/>
    <property type="evidence" value="ECO:0007669"/>
    <property type="project" value="TreeGrafter"/>
</dbReference>
<dbReference type="FunFam" id="3.50.50.60:FF:000051">
    <property type="entry name" value="Glutathione reductase"/>
    <property type="match status" value="1"/>
</dbReference>
<dbReference type="PRINTS" id="PR00368">
    <property type="entry name" value="FADPNR"/>
</dbReference>
<feature type="binding site" evidence="10">
    <location>
        <position position="308"/>
    </location>
    <ligand>
        <name>FAD</name>
        <dbReference type="ChEBI" id="CHEBI:57692"/>
    </ligand>
</feature>
<evidence type="ECO:0000256" key="9">
    <source>
        <dbReference type="PIRSR" id="PIRSR000350-2"/>
    </source>
</evidence>
<feature type="binding site" evidence="10">
    <location>
        <position position="50"/>
    </location>
    <ligand>
        <name>FAD</name>
        <dbReference type="ChEBI" id="CHEBI:57692"/>
    </ligand>
</feature>
<dbReference type="EMBL" id="MABE01000069">
    <property type="protein sequence ID" value="OUS41398.1"/>
    <property type="molecule type" value="Genomic_DNA"/>
</dbReference>
<keyword evidence="3 12" id="KW-0285">Flavoprotein</keyword>
<comment type="similarity">
    <text evidence="1 12">Belongs to the class-I pyridine nucleotide-disulfide oxidoreductase family.</text>
</comment>
<name>A0A1Y5HVS3_OLEAN</name>
<evidence type="ECO:0000256" key="11">
    <source>
        <dbReference type="PIRSR" id="PIRSR000350-4"/>
    </source>
</evidence>
<gene>
    <name evidence="15" type="ORF">A9R00_01085</name>
</gene>
<dbReference type="Gene3D" id="3.30.390.30">
    <property type="match status" value="1"/>
</dbReference>
<dbReference type="SUPFAM" id="SSF55424">
    <property type="entry name" value="FAD/NAD-linked reductases, dimerisation (C-terminal) domain"/>
    <property type="match status" value="1"/>
</dbReference>
<dbReference type="InterPro" id="IPR001100">
    <property type="entry name" value="Pyr_nuc-diS_OxRdtase"/>
</dbReference>
<keyword evidence="6 12" id="KW-0560">Oxidoreductase</keyword>
<accession>A0A1Y5HVS3</accession>
<dbReference type="Pfam" id="PF07992">
    <property type="entry name" value="Pyr_redox_2"/>
    <property type="match status" value="1"/>
</dbReference>
<feature type="active site" description="Proton acceptor" evidence="9">
    <location>
        <position position="441"/>
    </location>
</feature>
<dbReference type="PANTHER" id="PTHR42737:SF2">
    <property type="entry name" value="GLUTATHIONE REDUCTASE"/>
    <property type="match status" value="1"/>
</dbReference>
<protein>
    <submittedName>
        <fullName evidence="15">Glutathione-disulfide reductase</fullName>
    </submittedName>
</protein>